<evidence type="ECO:0000256" key="2">
    <source>
        <dbReference type="ARBA" id="ARBA00022679"/>
    </source>
</evidence>
<dbReference type="PaxDb" id="3218-PP1S38_364V6.1"/>
<keyword evidence="4" id="KW-0520">NAD</keyword>
<dbReference type="InterPro" id="IPR051838">
    <property type="entry name" value="ARTD_PARP"/>
</dbReference>
<name>A0A2K1L748_PHYPA</name>
<evidence type="ECO:0000256" key="5">
    <source>
        <dbReference type="SAM" id="MobiDB-lite"/>
    </source>
</evidence>
<dbReference type="InParanoid" id="A0A2K1L748"/>
<feature type="compositionally biased region" description="Basic residues" evidence="5">
    <location>
        <begin position="421"/>
        <end position="437"/>
    </location>
</feature>
<evidence type="ECO:0000256" key="4">
    <source>
        <dbReference type="ARBA" id="ARBA00023027"/>
    </source>
</evidence>
<dbReference type="PANTHER" id="PTHR21328">
    <property type="entry name" value="POLY ADP-RIBOSE POLYMERASE FAMILY, MEMBER PARP"/>
    <property type="match status" value="1"/>
</dbReference>
<keyword evidence="3" id="KW-0548">Nucleotidyltransferase</keyword>
<dbReference type="EnsemblPlants" id="Pp3c1_6760V3.1">
    <property type="protein sequence ID" value="Pp3c1_6760V3.1"/>
    <property type="gene ID" value="Pp3c1_6760"/>
</dbReference>
<evidence type="ECO:0000256" key="1">
    <source>
        <dbReference type="ARBA" id="ARBA00022676"/>
    </source>
</evidence>
<accession>A0A2K1L748</accession>
<proteinExistence type="predicted"/>
<dbReference type="Gramene" id="Pp3c1_6760V3.1">
    <property type="protein sequence ID" value="Pp3c1_6760V3.1"/>
    <property type="gene ID" value="Pp3c1_6760"/>
</dbReference>
<dbReference type="GO" id="GO:0016779">
    <property type="term" value="F:nucleotidyltransferase activity"/>
    <property type="evidence" value="ECO:0007669"/>
    <property type="project" value="UniProtKB-KW"/>
</dbReference>
<keyword evidence="2" id="KW-0808">Transferase</keyword>
<feature type="compositionally biased region" description="Polar residues" evidence="5">
    <location>
        <begin position="557"/>
        <end position="569"/>
    </location>
</feature>
<keyword evidence="8" id="KW-1185">Reference proteome</keyword>
<reference evidence="6 8" key="1">
    <citation type="journal article" date="2008" name="Science">
        <title>The Physcomitrella genome reveals evolutionary insights into the conquest of land by plants.</title>
        <authorList>
            <person name="Rensing S."/>
            <person name="Lang D."/>
            <person name="Zimmer A."/>
            <person name="Terry A."/>
            <person name="Salamov A."/>
            <person name="Shapiro H."/>
            <person name="Nishiyama T."/>
            <person name="Perroud P.-F."/>
            <person name="Lindquist E."/>
            <person name="Kamisugi Y."/>
            <person name="Tanahashi T."/>
            <person name="Sakakibara K."/>
            <person name="Fujita T."/>
            <person name="Oishi K."/>
            <person name="Shin-I T."/>
            <person name="Kuroki Y."/>
            <person name="Toyoda A."/>
            <person name="Suzuki Y."/>
            <person name="Hashimoto A."/>
            <person name="Yamaguchi K."/>
            <person name="Sugano A."/>
            <person name="Kohara Y."/>
            <person name="Fujiyama A."/>
            <person name="Anterola A."/>
            <person name="Aoki S."/>
            <person name="Ashton N."/>
            <person name="Barbazuk W.B."/>
            <person name="Barker E."/>
            <person name="Bennetzen J."/>
            <person name="Bezanilla M."/>
            <person name="Blankenship R."/>
            <person name="Cho S.H."/>
            <person name="Dutcher S."/>
            <person name="Estelle M."/>
            <person name="Fawcett J.A."/>
            <person name="Gundlach H."/>
            <person name="Hanada K."/>
            <person name="Heyl A."/>
            <person name="Hicks K.A."/>
            <person name="Hugh J."/>
            <person name="Lohr M."/>
            <person name="Mayer K."/>
            <person name="Melkozernov A."/>
            <person name="Murata T."/>
            <person name="Nelson D."/>
            <person name="Pils B."/>
            <person name="Prigge M."/>
            <person name="Reiss B."/>
            <person name="Renner T."/>
            <person name="Rombauts S."/>
            <person name="Rushton P."/>
            <person name="Sanderfoot A."/>
            <person name="Schween G."/>
            <person name="Shiu S.-H."/>
            <person name="Stueber K."/>
            <person name="Theodoulou F.L."/>
            <person name="Tu H."/>
            <person name="Van de Peer Y."/>
            <person name="Verrier P.J."/>
            <person name="Waters E."/>
            <person name="Wood A."/>
            <person name="Yang L."/>
            <person name="Cove D."/>
            <person name="Cuming A."/>
            <person name="Hasebe M."/>
            <person name="Lucas S."/>
            <person name="Mishler D.B."/>
            <person name="Reski R."/>
            <person name="Grigoriev I."/>
            <person name="Quatrano R.S."/>
            <person name="Boore J.L."/>
        </authorList>
    </citation>
    <scope>NUCLEOTIDE SEQUENCE [LARGE SCALE GENOMIC DNA]</scope>
    <source>
        <strain evidence="7 8">cv. Gransden 2004</strain>
    </source>
</reference>
<evidence type="ECO:0000313" key="7">
    <source>
        <dbReference type="EnsemblPlants" id="Pp3c1_6760V3.1"/>
    </source>
</evidence>
<feature type="region of interest" description="Disordered" evidence="5">
    <location>
        <begin position="418"/>
        <end position="463"/>
    </location>
</feature>
<reference evidence="7" key="3">
    <citation type="submission" date="2020-12" db="UniProtKB">
        <authorList>
            <consortium name="EnsemblPlants"/>
        </authorList>
    </citation>
    <scope>IDENTIFICATION</scope>
</reference>
<sequence length="609" mass="67475">MLASAKKTGEELANYRFSSICWRGEVSGKQLKLDKVLLAVEKGAPPSYAPACCNKDRHETVYGYSKRAYALVFVKPLLYKIRPSKKYAIEFTTKTLLRCDVSGLHNRLPLIKDVMPPTPWRHTLTVSEERRTEPYDRMRLESRRARPVESGDSIAGLQDAFSSIFAQQQNPTGTLYPTKALPGEDLPAGYSPSYAGFLLRDTDRVIKVDQALVKQEMDFLTNLVATACFVGGKPPNTQLRHWLTQVQETVQGSLTLGRNLGKGLLLVKSDTTNTLNKLLLTTPNRSSQGLCIFQRWVPGFEPFSERGCIMDGKTTGMKIPIWVTLKQIPDEFRGVAQQIAEGIGELLGADSANSKTEDPRFCLALSSVLGWVPSVTVYNEKTKTNITILIGYNYLPLRCRYCLDTKHRIRDCPARLENMKPRGHTTVSHHHHTGGRKPTREKEKPNTAQHSTQPRGPLPARFSQPSNAEFHIFVSKHKRKGRGHPSMNSRWNLGPSGEQMPHPAIQPPEVTPGTHVVTSTGPIRIVPPSPDQLMHLVVVTTPRSPDPSSPSHHESILWSQASGSQTCTRGRTPDISIGIVGSGGFDPLRKSFTNCSATGLELLPSGVTW</sequence>
<reference evidence="6 8" key="2">
    <citation type="journal article" date="2018" name="Plant J.">
        <title>The Physcomitrella patens chromosome-scale assembly reveals moss genome structure and evolution.</title>
        <authorList>
            <person name="Lang D."/>
            <person name="Ullrich K.K."/>
            <person name="Murat F."/>
            <person name="Fuchs J."/>
            <person name="Jenkins J."/>
            <person name="Haas F.B."/>
            <person name="Piednoel M."/>
            <person name="Gundlach H."/>
            <person name="Van Bel M."/>
            <person name="Meyberg R."/>
            <person name="Vives C."/>
            <person name="Morata J."/>
            <person name="Symeonidi A."/>
            <person name="Hiss M."/>
            <person name="Muchero W."/>
            <person name="Kamisugi Y."/>
            <person name="Saleh O."/>
            <person name="Blanc G."/>
            <person name="Decker E.L."/>
            <person name="van Gessel N."/>
            <person name="Grimwood J."/>
            <person name="Hayes R.D."/>
            <person name="Graham S.W."/>
            <person name="Gunter L.E."/>
            <person name="McDaniel S.F."/>
            <person name="Hoernstein S.N.W."/>
            <person name="Larsson A."/>
            <person name="Li F.W."/>
            <person name="Perroud P.F."/>
            <person name="Phillips J."/>
            <person name="Ranjan P."/>
            <person name="Rokshar D.S."/>
            <person name="Rothfels C.J."/>
            <person name="Schneider L."/>
            <person name="Shu S."/>
            <person name="Stevenson D.W."/>
            <person name="Thummler F."/>
            <person name="Tillich M."/>
            <person name="Villarreal Aguilar J.C."/>
            <person name="Widiez T."/>
            <person name="Wong G.K."/>
            <person name="Wymore A."/>
            <person name="Zhang Y."/>
            <person name="Zimmer A.D."/>
            <person name="Quatrano R.S."/>
            <person name="Mayer K.F.X."/>
            <person name="Goodstein D."/>
            <person name="Casacuberta J.M."/>
            <person name="Vandepoele K."/>
            <person name="Reski R."/>
            <person name="Cuming A.C."/>
            <person name="Tuskan G.A."/>
            <person name="Maumus F."/>
            <person name="Salse J."/>
            <person name="Schmutz J."/>
            <person name="Rensing S.A."/>
        </authorList>
    </citation>
    <scope>NUCLEOTIDE SEQUENCE [LARGE SCALE GENOMIC DNA]</scope>
    <source>
        <strain evidence="7 8">cv. Gransden 2004</strain>
    </source>
</reference>
<organism evidence="6">
    <name type="scientific">Physcomitrium patens</name>
    <name type="common">Spreading-leaved earth moss</name>
    <name type="synonym">Physcomitrella patens</name>
    <dbReference type="NCBI Taxonomy" id="3218"/>
    <lineage>
        <taxon>Eukaryota</taxon>
        <taxon>Viridiplantae</taxon>
        <taxon>Streptophyta</taxon>
        <taxon>Embryophyta</taxon>
        <taxon>Bryophyta</taxon>
        <taxon>Bryophytina</taxon>
        <taxon>Bryopsida</taxon>
        <taxon>Funariidae</taxon>
        <taxon>Funariales</taxon>
        <taxon>Funariaceae</taxon>
        <taxon>Physcomitrium</taxon>
    </lineage>
</organism>
<gene>
    <name evidence="6" type="ORF">PHYPA_000294</name>
</gene>
<dbReference type="GO" id="GO:0016757">
    <property type="term" value="F:glycosyltransferase activity"/>
    <property type="evidence" value="ECO:0007669"/>
    <property type="project" value="UniProtKB-KW"/>
</dbReference>
<evidence type="ECO:0000256" key="3">
    <source>
        <dbReference type="ARBA" id="ARBA00022695"/>
    </source>
</evidence>
<dbReference type="EnsemblPlants" id="Pp3c1_6760V3.2">
    <property type="protein sequence ID" value="Pp3c1_6760V3.2"/>
    <property type="gene ID" value="Pp3c1_6760"/>
</dbReference>
<dbReference type="Proteomes" id="UP000006727">
    <property type="component" value="Chromosome 1"/>
</dbReference>
<feature type="region of interest" description="Disordered" evidence="5">
    <location>
        <begin position="542"/>
        <end position="570"/>
    </location>
</feature>
<protein>
    <submittedName>
        <fullName evidence="6 7">Uncharacterized protein</fullName>
    </submittedName>
</protein>
<dbReference type="AlphaFoldDB" id="A0A2K1L748"/>
<dbReference type="Gramene" id="Pp3c1_6760V3.2">
    <property type="protein sequence ID" value="Pp3c1_6760V3.2"/>
    <property type="gene ID" value="Pp3c1_6760"/>
</dbReference>
<keyword evidence="1" id="KW-0328">Glycosyltransferase</keyword>
<dbReference type="EMBL" id="ABEU02000001">
    <property type="protein sequence ID" value="PNR61870.1"/>
    <property type="molecule type" value="Genomic_DNA"/>
</dbReference>
<evidence type="ECO:0000313" key="6">
    <source>
        <dbReference type="EMBL" id="PNR61870.1"/>
    </source>
</evidence>
<evidence type="ECO:0000313" key="8">
    <source>
        <dbReference type="Proteomes" id="UP000006727"/>
    </source>
</evidence>